<feature type="coiled-coil region" evidence="1">
    <location>
        <begin position="100"/>
        <end position="127"/>
    </location>
</feature>
<dbReference type="InterPro" id="IPR046516">
    <property type="entry name" value="DUF6694"/>
</dbReference>
<keyword evidence="2" id="KW-0449">Lipoprotein</keyword>
<comment type="caution">
    <text evidence="2">The sequence shown here is derived from an EMBL/GenBank/DDBJ whole genome shotgun (WGS) entry which is preliminary data.</text>
</comment>
<accession>A0ABW2M4H6</accession>
<feature type="coiled-coil region" evidence="1">
    <location>
        <begin position="26"/>
        <end position="53"/>
    </location>
</feature>
<protein>
    <submittedName>
        <fullName evidence="2">DUF6694 family lipoprotein</fullName>
    </submittedName>
</protein>
<dbReference type="Proteomes" id="UP001596550">
    <property type="component" value="Unassembled WGS sequence"/>
</dbReference>
<name>A0ABW2M4H6_9FLAO</name>
<evidence type="ECO:0000256" key="1">
    <source>
        <dbReference type="SAM" id="Coils"/>
    </source>
</evidence>
<evidence type="ECO:0000313" key="3">
    <source>
        <dbReference type="Proteomes" id="UP001596550"/>
    </source>
</evidence>
<gene>
    <name evidence="2" type="ORF">ACFQO9_18480</name>
</gene>
<keyword evidence="1" id="KW-0175">Coiled coil</keyword>
<keyword evidence="3" id="KW-1185">Reference proteome</keyword>
<sequence length="293" mass="33514">MKNVLLLLTLILFLSSCSEKFNGKDEQSFKLSREKVEKELDEKEKTNLEKALRVVLTEAMRLKWQEPEKYEGKSFNKISLEMINGLSYSSLINLAEDILKERNKKEITELSTEIDSLKTQIKELSAAEKKLNLFKVSSIKIKKEDFFDELVPQLEIDCQYIGKTNLIGPKEIGFKLLKKSTQEVLKSEIITNGDNESILESGDIITENLILSQTKETNPQLWNASKYPIENPNLNNYDLELKVTVLSLMINGKKISLPKANSSQINLEIKTRQEKINELKSLKGTLDDLELTN</sequence>
<dbReference type="EMBL" id="JBHTCR010000012">
    <property type="protein sequence ID" value="MFC7348710.1"/>
    <property type="molecule type" value="Genomic_DNA"/>
</dbReference>
<evidence type="ECO:0000313" key="2">
    <source>
        <dbReference type="EMBL" id="MFC7348710.1"/>
    </source>
</evidence>
<proteinExistence type="predicted"/>
<organism evidence="2 3">
    <name type="scientific">Chryseobacterium zhengzhouense</name>
    <dbReference type="NCBI Taxonomy" id="1636086"/>
    <lineage>
        <taxon>Bacteria</taxon>
        <taxon>Pseudomonadati</taxon>
        <taxon>Bacteroidota</taxon>
        <taxon>Flavobacteriia</taxon>
        <taxon>Flavobacteriales</taxon>
        <taxon>Weeksellaceae</taxon>
        <taxon>Chryseobacterium group</taxon>
        <taxon>Chryseobacterium</taxon>
    </lineage>
</organism>
<dbReference type="Pfam" id="PF20404">
    <property type="entry name" value="DUF6694"/>
    <property type="match status" value="1"/>
</dbReference>
<dbReference type="RefSeq" id="WP_378182941.1">
    <property type="nucleotide sequence ID" value="NZ_JBHTCR010000012.1"/>
</dbReference>
<dbReference type="PROSITE" id="PS51257">
    <property type="entry name" value="PROKAR_LIPOPROTEIN"/>
    <property type="match status" value="1"/>
</dbReference>
<reference evidence="3" key="1">
    <citation type="journal article" date="2019" name="Int. J. Syst. Evol. Microbiol.">
        <title>The Global Catalogue of Microorganisms (GCM) 10K type strain sequencing project: providing services to taxonomists for standard genome sequencing and annotation.</title>
        <authorList>
            <consortium name="The Broad Institute Genomics Platform"/>
            <consortium name="The Broad Institute Genome Sequencing Center for Infectious Disease"/>
            <person name="Wu L."/>
            <person name="Ma J."/>
        </authorList>
    </citation>
    <scope>NUCLEOTIDE SEQUENCE [LARGE SCALE GENOMIC DNA]</scope>
    <source>
        <strain evidence="3">CCUG 54781</strain>
    </source>
</reference>